<evidence type="ECO:0000313" key="2">
    <source>
        <dbReference type="EMBL" id="ORE88529.1"/>
    </source>
</evidence>
<organism evidence="2 3">
    <name type="scientific">Oceanococcus atlanticus</name>
    <dbReference type="NCBI Taxonomy" id="1317117"/>
    <lineage>
        <taxon>Bacteria</taxon>
        <taxon>Pseudomonadati</taxon>
        <taxon>Pseudomonadota</taxon>
        <taxon>Gammaproteobacteria</taxon>
        <taxon>Chromatiales</taxon>
        <taxon>Oceanococcaceae</taxon>
        <taxon>Oceanococcus</taxon>
    </lineage>
</organism>
<protein>
    <submittedName>
        <fullName evidence="2">Lipid-transfer protein</fullName>
    </submittedName>
</protein>
<dbReference type="PANTHER" id="PTHR42870:SF1">
    <property type="entry name" value="NON-SPECIFIC LIPID-TRANSFER PROTEIN-LIKE 2"/>
    <property type="match status" value="1"/>
</dbReference>
<dbReference type="InterPro" id="IPR055140">
    <property type="entry name" value="Thiolase_C_2"/>
</dbReference>
<dbReference type="Gene3D" id="3.40.47.10">
    <property type="match status" value="1"/>
</dbReference>
<dbReference type="PIRSF" id="PIRSF000429">
    <property type="entry name" value="Ac-CoA_Ac_transf"/>
    <property type="match status" value="1"/>
</dbReference>
<dbReference type="EMBL" id="AQQV01000001">
    <property type="protein sequence ID" value="ORE88529.1"/>
    <property type="molecule type" value="Genomic_DNA"/>
</dbReference>
<evidence type="ECO:0000313" key="3">
    <source>
        <dbReference type="Proteomes" id="UP000192342"/>
    </source>
</evidence>
<name>A0A1Y1SH57_9GAMM</name>
<dbReference type="CDD" id="cd00829">
    <property type="entry name" value="SCP-x_thiolase"/>
    <property type="match status" value="1"/>
</dbReference>
<dbReference type="Proteomes" id="UP000192342">
    <property type="component" value="Unassembled WGS sequence"/>
</dbReference>
<dbReference type="InterPro" id="IPR016039">
    <property type="entry name" value="Thiolase-like"/>
</dbReference>
<dbReference type="GO" id="GO:0003988">
    <property type="term" value="F:acetyl-CoA C-acyltransferase activity"/>
    <property type="evidence" value="ECO:0007669"/>
    <property type="project" value="UniProtKB-ARBA"/>
</dbReference>
<dbReference type="STRING" id="1317117.ATO7_01600"/>
<dbReference type="NCBIfam" id="NF005892">
    <property type="entry name" value="PRK07855.1"/>
    <property type="match status" value="1"/>
</dbReference>
<dbReference type="OrthoDB" id="7053663at2"/>
<proteinExistence type="predicted"/>
<dbReference type="SUPFAM" id="SSF53901">
    <property type="entry name" value="Thiolase-like"/>
    <property type="match status" value="2"/>
</dbReference>
<reference evidence="2 3" key="1">
    <citation type="submission" date="2013-04" db="EMBL/GenBank/DDBJ databases">
        <title>Oceanococcus atlanticus 22II-S10r2 Genome Sequencing.</title>
        <authorList>
            <person name="Lai Q."/>
            <person name="Li G."/>
            <person name="Shao Z."/>
        </authorList>
    </citation>
    <scope>NUCLEOTIDE SEQUENCE [LARGE SCALE GENOMIC DNA]</scope>
    <source>
        <strain evidence="2 3">22II-S10r2</strain>
    </source>
</reference>
<dbReference type="AlphaFoldDB" id="A0A1Y1SH57"/>
<dbReference type="RefSeq" id="WP_083559161.1">
    <property type="nucleotide sequence ID" value="NZ_AQQV01000001.1"/>
</dbReference>
<dbReference type="InterPro" id="IPR002155">
    <property type="entry name" value="Thiolase"/>
</dbReference>
<comment type="caution">
    <text evidence="2">The sequence shown here is derived from an EMBL/GenBank/DDBJ whole genome shotgun (WGS) entry which is preliminary data.</text>
</comment>
<keyword evidence="3" id="KW-1185">Reference proteome</keyword>
<gene>
    <name evidence="2" type="ORF">ATO7_01600</name>
</gene>
<sequence length="390" mass="42473">MSRAFTQAAIAGIGQTEFSKESGRSELQLAAECSKSALDDAGIHPSEVDGMITFTLDGSDEIHLARCLGVKELNYTTRIPGGGAAAVATLYQAMAMINAGLCKTVLIWRAMNERSQYRFGQPHTQQAAFQPGNGTGSLLWCMPYGAQTPATWESLNSQRYMQQYGVTNEDFGMVSVLQRKHAANNPNAWFYQRPITLEDHQNSKWVVEPVLRLLDCCQESDGGVAIVVTSLDRARDGKKPAVRLPNAVQCIPYNVEVISNYYHEHDLSVMPEAEGTAAALYKQSGLKPSDFQAAMLYDAFTPQVFKQLEAFGFCGRGEARDFFKDGHCELDGSIPLNTNGGLIGEAYIHGMNNIVEGVRQVRGESVNQVAEVNNVLVTSGMAGAVLSVDD</sequence>
<accession>A0A1Y1SH57</accession>
<evidence type="ECO:0000259" key="1">
    <source>
        <dbReference type="Pfam" id="PF22691"/>
    </source>
</evidence>
<dbReference type="PANTHER" id="PTHR42870">
    <property type="entry name" value="ACETYL-COA C-ACETYLTRANSFERASE"/>
    <property type="match status" value="1"/>
</dbReference>
<feature type="domain" description="Thiolase C-terminal" evidence="1">
    <location>
        <begin position="263"/>
        <end position="384"/>
    </location>
</feature>
<dbReference type="Pfam" id="PF22691">
    <property type="entry name" value="Thiolase_C_1"/>
    <property type="match status" value="1"/>
</dbReference>